<evidence type="ECO:0000313" key="4">
    <source>
        <dbReference type="Proteomes" id="UP000030787"/>
    </source>
</evidence>
<dbReference type="PANTHER" id="PTHR46333:SF2">
    <property type="entry name" value="CYTOKINESIS PROTEIN 3"/>
    <property type="match status" value="1"/>
</dbReference>
<dbReference type="RefSeq" id="WP_048111525.1">
    <property type="nucleotide sequence ID" value="NZ_CP010070.1"/>
</dbReference>
<dbReference type="OrthoDB" id="387613at2157"/>
<dbReference type="EMBL" id="CP010070">
    <property type="protein sequence ID" value="AIZ56180.1"/>
    <property type="molecule type" value="Genomic_DNA"/>
</dbReference>
<dbReference type="Pfam" id="PF01841">
    <property type="entry name" value="Transglut_core"/>
    <property type="match status" value="1"/>
</dbReference>
<protein>
    <submittedName>
        <fullName evidence="3">Transglutaminase-like superfamily protein</fullName>
    </submittedName>
</protein>
<dbReference type="SMART" id="SM00460">
    <property type="entry name" value="TGc"/>
    <property type="match status" value="1"/>
</dbReference>
<keyword evidence="1" id="KW-0472">Membrane</keyword>
<evidence type="ECO:0000313" key="3">
    <source>
        <dbReference type="EMBL" id="AIZ56180.1"/>
    </source>
</evidence>
<evidence type="ECO:0000259" key="2">
    <source>
        <dbReference type="SMART" id="SM00460"/>
    </source>
</evidence>
<proteinExistence type="predicted"/>
<dbReference type="STRING" id="1577791.Mpt1_c02800"/>
<dbReference type="HOGENOM" id="CLU_736974_0_0_2"/>
<name>A0A0A7LAK7_9ARCH</name>
<keyword evidence="1" id="KW-1133">Transmembrane helix</keyword>
<accession>A0A0A7LAK7</accession>
<gene>
    <name evidence="3" type="ORF">Mpt1_c02800</name>
</gene>
<dbReference type="InterPro" id="IPR002931">
    <property type="entry name" value="Transglutaminase-like"/>
</dbReference>
<keyword evidence="4" id="KW-1185">Reference proteome</keyword>
<feature type="domain" description="Transglutaminase-like" evidence="2">
    <location>
        <begin position="227"/>
        <end position="289"/>
    </location>
</feature>
<dbReference type="Proteomes" id="UP000030787">
    <property type="component" value="Chromosome"/>
</dbReference>
<feature type="transmembrane region" description="Helical" evidence="1">
    <location>
        <begin position="347"/>
        <end position="367"/>
    </location>
</feature>
<dbReference type="InterPro" id="IPR052557">
    <property type="entry name" value="CAP/Cytokinesis_protein"/>
</dbReference>
<dbReference type="KEGG" id="mear:Mpt1_c02800"/>
<dbReference type="InterPro" id="IPR038765">
    <property type="entry name" value="Papain-like_cys_pep_sf"/>
</dbReference>
<dbReference type="SUPFAM" id="SSF54001">
    <property type="entry name" value="Cysteine proteinases"/>
    <property type="match status" value="1"/>
</dbReference>
<dbReference type="AlphaFoldDB" id="A0A0A7LAK7"/>
<dbReference type="PANTHER" id="PTHR46333">
    <property type="entry name" value="CYTOKINESIS PROTEIN 3"/>
    <property type="match status" value="1"/>
</dbReference>
<organism evidence="3 4">
    <name type="scientific">Candidatus Methanoplasma termitum</name>
    <dbReference type="NCBI Taxonomy" id="1577791"/>
    <lineage>
        <taxon>Archaea</taxon>
        <taxon>Methanobacteriati</taxon>
        <taxon>Thermoplasmatota</taxon>
        <taxon>Thermoplasmata</taxon>
        <taxon>Methanomassiliicoccales</taxon>
        <taxon>Methanomassiliicoccaceae</taxon>
        <taxon>Candidatus Methanoplasma</taxon>
    </lineage>
</organism>
<keyword evidence="1" id="KW-0812">Transmembrane</keyword>
<dbReference type="GeneID" id="24817951"/>
<dbReference type="Gene3D" id="3.10.620.30">
    <property type="match status" value="1"/>
</dbReference>
<dbReference type="GO" id="GO:0005737">
    <property type="term" value="C:cytoplasm"/>
    <property type="evidence" value="ECO:0007669"/>
    <property type="project" value="TreeGrafter"/>
</dbReference>
<evidence type="ECO:0000256" key="1">
    <source>
        <dbReference type="SAM" id="Phobius"/>
    </source>
</evidence>
<reference evidence="3 4" key="1">
    <citation type="journal article" date="2014" name="Appl. Environ. Microbiol.">
        <title>Comparative Genome Analysis of 'Candidatus Methanoplasma termitum' Indicates a New Mode of Energy Metabolism in the Seventh Order of Methanogens.</title>
        <authorList>
            <person name="Lang K."/>
            <person name="Schuldes J."/>
            <person name="Klingl A."/>
            <person name="Poehlein A."/>
            <person name="Daniel R."/>
            <person name="Brune A."/>
        </authorList>
    </citation>
    <scope>NUCLEOTIDE SEQUENCE [LARGE SCALE GENOMIC DNA]</scope>
    <source>
        <strain evidence="4">Mpt1</strain>
    </source>
</reference>
<sequence>MKGSVRLMGVFLVFAVFVVPAIAIATAAPSDGAVEFTSYEDQLNINERAAYDAINLARPDVRTITVVLPLALTVTSDNLVAAHDYMLNEIRTLHNNVFRALRLSSPLAYWGWDANSINRDIPDGLPVSDLTQNGNQYTVTTLTWKIDPAPPPGTQSKENTDVEKMIDDLKAAVDKFHTDSTTTRDKIWDINNYLVNLITYDPYGGVNVPGADGKTEGVFSHDAYGALVSPNVAVCDGYSEAFLLLCQKENIECVIVYGSTVSAVSGYTNHAWNYVKLDNDKWYAIDVTWNDNGKGDNPYFLKGGDTFFTTHNQGVFLGDGLKPYQFNSPVISTDDYDKASVEPNYDLFGWIAAAVIVIIIAVSLYVYSKENK</sequence>